<dbReference type="InterPro" id="IPR032710">
    <property type="entry name" value="NTF2-like_dom_sf"/>
</dbReference>
<reference evidence="7" key="1">
    <citation type="submission" date="2017-12" db="EMBL/GenBank/DDBJ databases">
        <title>FDA dAtabase for Regulatory Grade micrObial Sequences (FDA-ARGOS): Supporting development and validation of Infectious Disease Dx tests.</title>
        <authorList>
            <person name="Campos J."/>
            <person name="Goldberg B."/>
            <person name="Tallon L."/>
            <person name="Sadzewicz L."/>
            <person name="Sengamalay N."/>
            <person name="Ott S."/>
            <person name="Godinez A."/>
            <person name="Nagaraj S."/>
            <person name="Vyas G."/>
            <person name="Aluvathingal J."/>
            <person name="Nadendla S."/>
            <person name="Geyer C."/>
            <person name="Nandy P."/>
            <person name="Hobson J."/>
            <person name="Sichtig H."/>
        </authorList>
    </citation>
    <scope>NUCLEOTIDE SEQUENCE</scope>
    <source>
        <strain evidence="7">FDAARGOS_252</strain>
    </source>
</reference>
<dbReference type="InterPro" id="IPR035658">
    <property type="entry name" value="TrbF"/>
</dbReference>
<protein>
    <submittedName>
        <fullName evidence="7">Conjugal transfer protein TrbF</fullName>
    </submittedName>
</protein>
<evidence type="ECO:0000256" key="4">
    <source>
        <dbReference type="ARBA" id="ARBA00023136"/>
    </source>
</evidence>
<keyword evidence="4 5" id="KW-0472">Membrane</keyword>
<accession>A0A1V0GP06</accession>
<dbReference type="AlphaFoldDB" id="A0A1V0GP06"/>
<feature type="transmembrane region" description="Helical" evidence="5">
    <location>
        <begin position="44"/>
        <end position="62"/>
    </location>
</feature>
<dbReference type="Gene3D" id="3.10.450.230">
    <property type="entry name" value="VirB8 protein"/>
    <property type="match status" value="1"/>
</dbReference>
<keyword evidence="2 5" id="KW-0812">Transmembrane</keyword>
<evidence type="ECO:0000259" key="6">
    <source>
        <dbReference type="Pfam" id="PF04335"/>
    </source>
</evidence>
<proteinExistence type="predicted"/>
<dbReference type="InterPro" id="IPR007430">
    <property type="entry name" value="VirB8"/>
</dbReference>
<dbReference type="NCBIfam" id="NF010446">
    <property type="entry name" value="PRK13872.1"/>
    <property type="match status" value="1"/>
</dbReference>
<dbReference type="GO" id="GO:0016020">
    <property type="term" value="C:membrane"/>
    <property type="evidence" value="ECO:0007669"/>
    <property type="project" value="UniProtKB-SubCell"/>
</dbReference>
<evidence type="ECO:0000256" key="3">
    <source>
        <dbReference type="ARBA" id="ARBA00022989"/>
    </source>
</evidence>
<dbReference type="STRING" id="147645.A6J80_03500"/>
<sequence>MNTFKRPTTHYGKVPEPETPYQRAAQVWDDRIGSARVQARNWRYMAFGSLILSVGFAGALVWQSARGTVVPWVVQVDNLGQAQTVAPATADYRPTDPQIAFHLGRFIEQVRSLPADPIIVRQNWLRAYDWTTDRGAVALNDYARANDPFTRVGRQQVAVEVSSIIRASPDSFRVAWTERHYENGQLSTTERWTAILTIVIQPPRDAERLRANPLGIYVNAINWSREMSQ</sequence>
<dbReference type="Pfam" id="PF04335">
    <property type="entry name" value="VirB8"/>
    <property type="match status" value="1"/>
</dbReference>
<evidence type="ECO:0000313" key="7">
    <source>
        <dbReference type="EMBL" id="ARC35565.1"/>
    </source>
</evidence>
<evidence type="ECO:0000256" key="1">
    <source>
        <dbReference type="ARBA" id="ARBA00004167"/>
    </source>
</evidence>
<dbReference type="KEGG" id="pye:A6J80_03500"/>
<evidence type="ECO:0000256" key="2">
    <source>
        <dbReference type="ARBA" id="ARBA00022692"/>
    </source>
</evidence>
<gene>
    <name evidence="7" type="ORF">A6J80_03500</name>
</gene>
<dbReference type="CDD" id="cd16425">
    <property type="entry name" value="TrbF"/>
    <property type="match status" value="1"/>
</dbReference>
<evidence type="ECO:0000256" key="5">
    <source>
        <dbReference type="SAM" id="Phobius"/>
    </source>
</evidence>
<feature type="domain" description="Bacterial virulence protein VirB8" evidence="6">
    <location>
        <begin position="23"/>
        <end position="226"/>
    </location>
</feature>
<keyword evidence="8" id="KW-1185">Reference proteome</keyword>
<dbReference type="EMBL" id="CP020442">
    <property type="protein sequence ID" value="ARC35565.1"/>
    <property type="molecule type" value="Genomic_DNA"/>
</dbReference>
<organism evidence="7 8">
    <name type="scientific">Paracoccus yeei</name>
    <dbReference type="NCBI Taxonomy" id="147645"/>
    <lineage>
        <taxon>Bacteria</taxon>
        <taxon>Pseudomonadati</taxon>
        <taxon>Pseudomonadota</taxon>
        <taxon>Alphaproteobacteria</taxon>
        <taxon>Rhodobacterales</taxon>
        <taxon>Paracoccaceae</taxon>
        <taxon>Paracoccus</taxon>
    </lineage>
</organism>
<dbReference type="RefSeq" id="WP_080620511.1">
    <property type="nucleotide sequence ID" value="NZ_CAWMZI010000001.1"/>
</dbReference>
<keyword evidence="3 5" id="KW-1133">Transmembrane helix</keyword>
<comment type="subcellular location">
    <subcellularLocation>
        <location evidence="1">Membrane</location>
        <topology evidence="1">Single-pass membrane protein</topology>
    </subcellularLocation>
</comment>
<dbReference type="Proteomes" id="UP000191257">
    <property type="component" value="Chromosome"/>
</dbReference>
<evidence type="ECO:0000313" key="8">
    <source>
        <dbReference type="Proteomes" id="UP000191257"/>
    </source>
</evidence>
<name>A0A1V0GP06_9RHOB</name>
<dbReference type="SUPFAM" id="SSF54427">
    <property type="entry name" value="NTF2-like"/>
    <property type="match status" value="1"/>
</dbReference>